<protein>
    <recommendedName>
        <fullName evidence="3">DUF433 domain-containing protein</fullName>
    </recommendedName>
</protein>
<dbReference type="RefSeq" id="WP_108826428.1">
    <property type="nucleotide sequence ID" value="NZ_CP023004.1"/>
</dbReference>
<dbReference type="OrthoDB" id="9809529at2"/>
<evidence type="ECO:0008006" key="3">
    <source>
        <dbReference type="Google" id="ProtNLM"/>
    </source>
</evidence>
<gene>
    <name evidence="1" type="ORF">CKA38_05270</name>
</gene>
<dbReference type="Proteomes" id="UP000244896">
    <property type="component" value="Chromosome"/>
</dbReference>
<dbReference type="Gene3D" id="1.10.10.10">
    <property type="entry name" value="Winged helix-like DNA-binding domain superfamily/Winged helix DNA-binding domain"/>
    <property type="match status" value="1"/>
</dbReference>
<dbReference type="Pfam" id="PF04255">
    <property type="entry name" value="DUF433"/>
    <property type="match status" value="1"/>
</dbReference>
<accession>A0A2U8E7E9</accession>
<dbReference type="InterPro" id="IPR007367">
    <property type="entry name" value="DUF433"/>
</dbReference>
<dbReference type="SUPFAM" id="SSF46689">
    <property type="entry name" value="Homeodomain-like"/>
    <property type="match status" value="1"/>
</dbReference>
<name>A0A2U8E7E9_9BACT</name>
<sequence>MTLNWDNCPAVSRSSDVMSGAVVFAGTRVPVSALFENIEGGATIDDFLSWFEGVTKEQVNEVLEFATSSLAPA</sequence>
<dbReference type="KEGG" id="elut:CKA38_05270"/>
<evidence type="ECO:0000313" key="2">
    <source>
        <dbReference type="Proteomes" id="UP000244896"/>
    </source>
</evidence>
<dbReference type="InterPro" id="IPR036388">
    <property type="entry name" value="WH-like_DNA-bd_sf"/>
</dbReference>
<dbReference type="AlphaFoldDB" id="A0A2U8E7E9"/>
<keyword evidence="2" id="KW-1185">Reference proteome</keyword>
<reference evidence="1 2" key="1">
    <citation type="journal article" date="2018" name="Syst. Appl. Microbiol.">
        <title>Ereboglobus luteus gen. nov. sp. nov. from cockroach guts, and new insights into the oxygen relationship of the genera Opitutus and Didymococcus (Verrucomicrobia: Opitutaceae).</title>
        <authorList>
            <person name="Tegtmeier D."/>
            <person name="Belitz A."/>
            <person name="Radek R."/>
            <person name="Heimerl T."/>
            <person name="Brune A."/>
        </authorList>
    </citation>
    <scope>NUCLEOTIDE SEQUENCE [LARGE SCALE GENOMIC DNA]</scope>
    <source>
        <strain evidence="1 2">Ho45</strain>
    </source>
</reference>
<dbReference type="EMBL" id="CP023004">
    <property type="protein sequence ID" value="AWI10532.1"/>
    <property type="molecule type" value="Genomic_DNA"/>
</dbReference>
<organism evidence="1 2">
    <name type="scientific">Ereboglobus luteus</name>
    <dbReference type="NCBI Taxonomy" id="1796921"/>
    <lineage>
        <taxon>Bacteria</taxon>
        <taxon>Pseudomonadati</taxon>
        <taxon>Verrucomicrobiota</taxon>
        <taxon>Opitutia</taxon>
        <taxon>Opitutales</taxon>
        <taxon>Opitutaceae</taxon>
        <taxon>Ereboglobus</taxon>
    </lineage>
</organism>
<dbReference type="InterPro" id="IPR009057">
    <property type="entry name" value="Homeodomain-like_sf"/>
</dbReference>
<evidence type="ECO:0000313" key="1">
    <source>
        <dbReference type="EMBL" id="AWI10532.1"/>
    </source>
</evidence>
<proteinExistence type="predicted"/>